<accession>A0ABU7L0L2</accession>
<protein>
    <submittedName>
        <fullName evidence="2">DUF427 domain-containing protein</fullName>
    </submittedName>
</protein>
<dbReference type="InterPro" id="IPR038694">
    <property type="entry name" value="DUF427_sf"/>
</dbReference>
<evidence type="ECO:0000313" key="3">
    <source>
        <dbReference type="Proteomes" id="UP001348641"/>
    </source>
</evidence>
<evidence type="ECO:0000313" key="2">
    <source>
        <dbReference type="EMBL" id="MEE2055103.1"/>
    </source>
</evidence>
<dbReference type="RefSeq" id="WP_330161895.1">
    <property type="nucleotide sequence ID" value="NZ_BAAAJA010000032.1"/>
</dbReference>
<feature type="domain" description="DUF427" evidence="1">
    <location>
        <begin position="23"/>
        <end position="115"/>
    </location>
</feature>
<dbReference type="Pfam" id="PF04248">
    <property type="entry name" value="NTP_transf_9"/>
    <property type="match status" value="1"/>
</dbReference>
<comment type="caution">
    <text evidence="2">The sequence shown here is derived from an EMBL/GenBank/DDBJ whole genome shotgun (WGS) entry which is preliminary data.</text>
</comment>
<name>A0ABU7L0L2_9ACTN</name>
<gene>
    <name evidence="2" type="ORF">Q8A49_31855</name>
</gene>
<evidence type="ECO:0000259" key="1">
    <source>
        <dbReference type="Pfam" id="PF04248"/>
    </source>
</evidence>
<reference evidence="2 3" key="1">
    <citation type="submission" date="2023-07" db="EMBL/GenBank/DDBJ databases">
        <authorList>
            <person name="Girao M."/>
            <person name="Carvalho M.F."/>
        </authorList>
    </citation>
    <scope>NUCLEOTIDE SEQUENCE [LARGE SCALE GENOMIC DNA]</scope>
    <source>
        <strain evidence="2 3">66/93</strain>
    </source>
</reference>
<proteinExistence type="predicted"/>
<dbReference type="PANTHER" id="PTHR34310:SF9">
    <property type="entry name" value="BLR5716 PROTEIN"/>
    <property type="match status" value="1"/>
</dbReference>
<organism evidence="2 3">
    <name type="scientific">Nocardiopsis tropica</name>
    <dbReference type="NCBI Taxonomy" id="109330"/>
    <lineage>
        <taxon>Bacteria</taxon>
        <taxon>Bacillati</taxon>
        <taxon>Actinomycetota</taxon>
        <taxon>Actinomycetes</taxon>
        <taxon>Streptosporangiales</taxon>
        <taxon>Nocardiopsidaceae</taxon>
        <taxon>Nocardiopsis</taxon>
    </lineage>
</organism>
<sequence length="126" mass="13900">MAHDKRVPGPDHPITVEPAPGRVVVRVGEVVVADTTAALTLREADYRPVQYVPLRDADRSLLRRTQTSTYCPFKGTAAYYTIEMPGGEELKDAVWTYEEPYPAVAAIGSHLAFYPGRVEIEVDAPD</sequence>
<dbReference type="PANTHER" id="PTHR34310">
    <property type="entry name" value="DUF427 DOMAIN PROTEIN (AFU_ORTHOLOGUE AFUA_3G02220)"/>
    <property type="match status" value="1"/>
</dbReference>
<dbReference type="Gene3D" id="2.170.150.40">
    <property type="entry name" value="Domain of unknown function (DUF427)"/>
    <property type="match status" value="1"/>
</dbReference>
<dbReference type="InterPro" id="IPR007361">
    <property type="entry name" value="DUF427"/>
</dbReference>
<dbReference type="EMBL" id="JAUUCC010000149">
    <property type="protein sequence ID" value="MEE2055103.1"/>
    <property type="molecule type" value="Genomic_DNA"/>
</dbReference>
<dbReference type="Proteomes" id="UP001348641">
    <property type="component" value="Unassembled WGS sequence"/>
</dbReference>